<protein>
    <submittedName>
        <fullName evidence="2">Putative metallopeptidase</fullName>
    </submittedName>
</protein>
<reference evidence="2 3" key="1">
    <citation type="submission" date="2019-03" db="EMBL/GenBank/DDBJ databases">
        <title>Genomic Encyclopedia of Type Strains, Phase IV (KMG-IV): sequencing the most valuable type-strain genomes for metagenomic binning, comparative biology and taxonomic classification.</title>
        <authorList>
            <person name="Goeker M."/>
        </authorList>
    </citation>
    <scope>NUCLEOTIDE SEQUENCE [LARGE SCALE GENOMIC DNA]</scope>
    <source>
        <strain evidence="2 3">DSM 102940</strain>
    </source>
</reference>
<keyword evidence="3" id="KW-1185">Reference proteome</keyword>
<gene>
    <name evidence="2" type="ORF">EV214_103164</name>
</gene>
<evidence type="ECO:0000259" key="1">
    <source>
        <dbReference type="Pfam" id="PF18894"/>
    </source>
</evidence>
<comment type="caution">
    <text evidence="2">The sequence shown here is derived from an EMBL/GenBank/DDBJ whole genome shotgun (WGS) entry which is preliminary data.</text>
</comment>
<dbReference type="InterPro" id="IPR043998">
    <property type="entry name" value="Put_Metallopep"/>
</dbReference>
<dbReference type="OrthoDB" id="1951626at2"/>
<organism evidence="2 3">
    <name type="scientific">Marinisporobacter balticus</name>
    <dbReference type="NCBI Taxonomy" id="2018667"/>
    <lineage>
        <taxon>Bacteria</taxon>
        <taxon>Bacillati</taxon>
        <taxon>Bacillota</taxon>
        <taxon>Clostridia</taxon>
        <taxon>Peptostreptococcales</taxon>
        <taxon>Thermotaleaceae</taxon>
        <taxon>Marinisporobacter</taxon>
    </lineage>
</organism>
<proteinExistence type="predicted"/>
<dbReference type="Proteomes" id="UP000294919">
    <property type="component" value="Unassembled WGS sequence"/>
</dbReference>
<dbReference type="RefSeq" id="WP_132242843.1">
    <property type="nucleotide sequence ID" value="NZ_SLWV01000003.1"/>
</dbReference>
<evidence type="ECO:0000313" key="3">
    <source>
        <dbReference type="Proteomes" id="UP000294919"/>
    </source>
</evidence>
<accession>A0A4R2L0P2</accession>
<name>A0A4R2L0P2_9FIRM</name>
<dbReference type="AlphaFoldDB" id="A0A4R2L0P2"/>
<dbReference type="EMBL" id="SLWV01000003">
    <property type="protein sequence ID" value="TCO79112.1"/>
    <property type="molecule type" value="Genomic_DNA"/>
</dbReference>
<dbReference type="Pfam" id="PF18894">
    <property type="entry name" value="PhageMetallopep"/>
    <property type="match status" value="1"/>
</dbReference>
<evidence type="ECO:0000313" key="2">
    <source>
        <dbReference type="EMBL" id="TCO79112.1"/>
    </source>
</evidence>
<sequence length="209" mass="24833">MKKVLKVINKENGELLEDLTFDGGYNIIFTNLSDGGNLRRIRKLDNGKFGDKHWIKNYQYRPTALRLVDKFKELNHIDPYKILFIEDMEWEPGTAKNPWIAKTKLANKEMREMLGYEYILEIRNYYIERMQREQIVALLYHELLHIDKDGSLKNHDIEDWGNLVATLGKDWATTKARIKDILDEEFEVWNQLEPVAKQLNMFTGIRMVR</sequence>
<feature type="domain" description="Putative phage metallopeptidase" evidence="1">
    <location>
        <begin position="52"/>
        <end position="173"/>
    </location>
</feature>